<evidence type="ECO:0000256" key="1">
    <source>
        <dbReference type="SAM" id="MobiDB-lite"/>
    </source>
</evidence>
<evidence type="ECO:0000313" key="2">
    <source>
        <dbReference type="EMBL" id="CEK71173.1"/>
    </source>
</evidence>
<gene>
    <name evidence="2" type="primary">ORF77231</name>
</gene>
<dbReference type="EMBL" id="HACG01024308">
    <property type="protein sequence ID" value="CEK71173.1"/>
    <property type="molecule type" value="Transcribed_RNA"/>
</dbReference>
<feature type="region of interest" description="Disordered" evidence="1">
    <location>
        <begin position="1"/>
        <end position="56"/>
    </location>
</feature>
<dbReference type="AlphaFoldDB" id="A0A0B6ZRF9"/>
<feature type="compositionally biased region" description="Polar residues" evidence="1">
    <location>
        <begin position="14"/>
        <end position="42"/>
    </location>
</feature>
<protein>
    <submittedName>
        <fullName evidence="2">Uncharacterized protein</fullName>
    </submittedName>
</protein>
<reference evidence="2" key="1">
    <citation type="submission" date="2014-12" db="EMBL/GenBank/DDBJ databases">
        <title>Insight into the proteome of Arion vulgaris.</title>
        <authorList>
            <person name="Aradska J."/>
            <person name="Bulat T."/>
            <person name="Smidak R."/>
            <person name="Sarate P."/>
            <person name="Gangsoo J."/>
            <person name="Sialana F."/>
            <person name="Bilban M."/>
            <person name="Lubec G."/>
        </authorList>
    </citation>
    <scope>NUCLEOTIDE SEQUENCE</scope>
    <source>
        <tissue evidence="2">Skin</tissue>
    </source>
</reference>
<sequence length="56" mass="6169">MPKLTMLDTEKQSRNLSQGSGFPNQMKTISDQHQQGNDTASIETEAKASFQPQSLS</sequence>
<proteinExistence type="predicted"/>
<accession>A0A0B6ZRF9</accession>
<name>A0A0B6ZRF9_9EUPU</name>
<organism evidence="2">
    <name type="scientific">Arion vulgaris</name>
    <dbReference type="NCBI Taxonomy" id="1028688"/>
    <lineage>
        <taxon>Eukaryota</taxon>
        <taxon>Metazoa</taxon>
        <taxon>Spiralia</taxon>
        <taxon>Lophotrochozoa</taxon>
        <taxon>Mollusca</taxon>
        <taxon>Gastropoda</taxon>
        <taxon>Heterobranchia</taxon>
        <taxon>Euthyneura</taxon>
        <taxon>Panpulmonata</taxon>
        <taxon>Eupulmonata</taxon>
        <taxon>Stylommatophora</taxon>
        <taxon>Helicina</taxon>
        <taxon>Arionoidea</taxon>
        <taxon>Arionidae</taxon>
        <taxon>Arion</taxon>
    </lineage>
</organism>